<evidence type="ECO:0000313" key="3">
    <source>
        <dbReference type="Proteomes" id="UP000051749"/>
    </source>
</evidence>
<reference evidence="1 3" key="1">
    <citation type="journal article" date="2015" name="Genome Announc.">
        <title>Expanding the biotechnology potential of lactobacilli through comparative genomics of 213 strains and associated genera.</title>
        <authorList>
            <person name="Sun Z."/>
            <person name="Harris H.M."/>
            <person name="McCann A."/>
            <person name="Guo C."/>
            <person name="Argimon S."/>
            <person name="Zhang W."/>
            <person name="Yang X."/>
            <person name="Jeffery I.B."/>
            <person name="Cooney J.C."/>
            <person name="Kagawa T.F."/>
            <person name="Liu W."/>
            <person name="Song Y."/>
            <person name="Salvetti E."/>
            <person name="Wrobel A."/>
            <person name="Rasinkangas P."/>
            <person name="Parkhill J."/>
            <person name="Rea M.C."/>
            <person name="O'Sullivan O."/>
            <person name="Ritari J."/>
            <person name="Douillard F.P."/>
            <person name="Paul Ross R."/>
            <person name="Yang R."/>
            <person name="Briner A.E."/>
            <person name="Felis G.E."/>
            <person name="de Vos W.M."/>
            <person name="Barrangou R."/>
            <person name="Klaenhammer T.R."/>
            <person name="Caufield P.W."/>
            <person name="Cui Y."/>
            <person name="Zhang H."/>
            <person name="O'Toole P.W."/>
        </authorList>
    </citation>
    <scope>NUCLEOTIDE SEQUENCE [LARGE SCALE GENOMIC DNA]</scope>
    <source>
        <strain evidence="1 3">DSM 22301</strain>
    </source>
</reference>
<sequence>MTESINTKIDLKVKATLDAGASQKGKIVIGDKGFEFINNQKNRYFVTLPWNEIDHVGATRGIRKGHITHFTVYTKRHIGYVFTARDSKRIFEEIRPHVGAKNLVYEKDMFDRLRHSFEDLTKK</sequence>
<name>A0A0R2JZL5_9LACO</name>
<comment type="caution">
    <text evidence="1">The sequence shown here is derived from an EMBL/GenBank/DDBJ whole genome shotgun (WGS) entry which is preliminary data.</text>
</comment>
<gene>
    <name evidence="1" type="ORF">IV87_GL001920</name>
    <name evidence="2" type="ORF">SAMN04487973_10629</name>
</gene>
<dbReference type="Pfam" id="PF06115">
    <property type="entry name" value="DUF956"/>
    <property type="match status" value="1"/>
</dbReference>
<reference evidence="2 4" key="2">
    <citation type="submission" date="2016-10" db="EMBL/GenBank/DDBJ databases">
        <authorList>
            <person name="Varghese N."/>
            <person name="Submissions S."/>
        </authorList>
    </citation>
    <scope>NUCLEOTIDE SEQUENCE [LARGE SCALE GENOMIC DNA]</scope>
    <source>
        <strain evidence="2 4">CGMCC 1.3889</strain>
    </source>
</reference>
<dbReference type="GeneID" id="76043280"/>
<dbReference type="EMBL" id="JQBY01000007">
    <property type="protein sequence ID" value="KRN82745.1"/>
    <property type="molecule type" value="Genomic_DNA"/>
</dbReference>
<dbReference type="STRING" id="319653.SAMN04487973_10629"/>
<dbReference type="Proteomes" id="UP000182818">
    <property type="component" value="Unassembled WGS sequence"/>
</dbReference>
<dbReference type="Proteomes" id="UP000051749">
    <property type="component" value="Unassembled WGS sequence"/>
</dbReference>
<evidence type="ECO:0008006" key="5">
    <source>
        <dbReference type="Google" id="ProtNLM"/>
    </source>
</evidence>
<dbReference type="OrthoDB" id="1646215at2"/>
<organism evidence="1 3">
    <name type="scientific">Pediococcus ethanolidurans</name>
    <dbReference type="NCBI Taxonomy" id="319653"/>
    <lineage>
        <taxon>Bacteria</taxon>
        <taxon>Bacillati</taxon>
        <taxon>Bacillota</taxon>
        <taxon>Bacilli</taxon>
        <taxon>Lactobacillales</taxon>
        <taxon>Lactobacillaceae</taxon>
        <taxon>Pediococcus</taxon>
    </lineage>
</organism>
<dbReference type="EMBL" id="FOGK01000006">
    <property type="protein sequence ID" value="SER40585.1"/>
    <property type="molecule type" value="Genomic_DNA"/>
</dbReference>
<evidence type="ECO:0000313" key="2">
    <source>
        <dbReference type="EMBL" id="SER40585.1"/>
    </source>
</evidence>
<protein>
    <recommendedName>
        <fullName evidence="5">DUF956 family protein</fullName>
    </recommendedName>
</protein>
<evidence type="ECO:0000313" key="1">
    <source>
        <dbReference type="EMBL" id="KRN82745.1"/>
    </source>
</evidence>
<dbReference type="InterPro" id="IPR010360">
    <property type="entry name" value="DUF956"/>
</dbReference>
<dbReference type="PATRIC" id="fig|319653.3.peg.1958"/>
<dbReference type="RefSeq" id="WP_057805709.1">
    <property type="nucleotide sequence ID" value="NZ_BJYP01000012.1"/>
</dbReference>
<dbReference type="AlphaFoldDB" id="A0A0R2JZL5"/>
<accession>A0A0R2JZL5</accession>
<proteinExistence type="predicted"/>
<keyword evidence="4" id="KW-1185">Reference proteome</keyword>
<evidence type="ECO:0000313" key="4">
    <source>
        <dbReference type="Proteomes" id="UP000182818"/>
    </source>
</evidence>